<dbReference type="GO" id="GO:0005524">
    <property type="term" value="F:ATP binding"/>
    <property type="evidence" value="ECO:0007669"/>
    <property type="project" value="UniProtKB-UniRule"/>
</dbReference>
<evidence type="ECO:0000256" key="5">
    <source>
        <dbReference type="PROSITE-ProRule" id="PRU00560"/>
    </source>
</evidence>
<evidence type="ECO:0000256" key="2">
    <source>
        <dbReference type="ARBA" id="ARBA00022801"/>
    </source>
</evidence>
<evidence type="ECO:0000259" key="6">
    <source>
        <dbReference type="PROSITE" id="PS51198"/>
    </source>
</evidence>
<evidence type="ECO:0000313" key="8">
    <source>
        <dbReference type="Proteomes" id="UP000267081"/>
    </source>
</evidence>
<dbReference type="InterPro" id="IPR000212">
    <property type="entry name" value="DNA_helicase_UvrD/REP"/>
</dbReference>
<dbReference type="InterPro" id="IPR027417">
    <property type="entry name" value="P-loop_NTPase"/>
</dbReference>
<keyword evidence="1 5" id="KW-0547">Nucleotide-binding</keyword>
<dbReference type="Gene3D" id="3.40.50.300">
    <property type="entry name" value="P-loop containing nucleotide triphosphate hydrolases"/>
    <property type="match status" value="2"/>
</dbReference>
<dbReference type="CDD" id="cd17932">
    <property type="entry name" value="DEXQc_UvrD"/>
    <property type="match status" value="1"/>
</dbReference>
<organism evidence="7 8">
    <name type="scientific">Amycolatopsis eburnea</name>
    <dbReference type="NCBI Taxonomy" id="2267691"/>
    <lineage>
        <taxon>Bacteria</taxon>
        <taxon>Bacillati</taxon>
        <taxon>Actinomycetota</taxon>
        <taxon>Actinomycetes</taxon>
        <taxon>Pseudonocardiales</taxon>
        <taxon>Pseudonocardiaceae</taxon>
        <taxon>Amycolatopsis</taxon>
    </lineage>
</organism>
<sequence length="620" mass="68402">MGTFVTAVETLTAEQRAVVEQPVDALVLVTAGPGTGKTHTLVRRLEHLVTEHGVAAGEVLVLTFSRAAVRELRTRLTSNGGAARHIRARTFDSWALELLTVVDPEGRWRSGGFDDRIRAAAKAVVEGLADDFCDDLVHVAVDEIQDLVGERRVMVEALLDRFACGITAVGDPAQAIYSFQVADARERRRETNRFFTRLRELFPEGLVELALTVNFRVRDSAAEIALPFGRELRGDGEVTAELRTRVRGALLDTAPFGNLHDDFAATALSRSDVTTAVLCRTNGQALVASEELHTAGVHHRLQRSASERIVPAWIGELYAAGAGAVLTRPSFDELLPHLPLEAEDNPERCWQWLVRASSRGGENRTVDLRRLRAALAIGALPDELCEQPTAPVTVSSYHRAKGLEFDRVIVADPGPPRVGADDDPGEEARMLYVAMTRARDDVMRVDNPADGRIRKDPVTDRWARFGWQRWQRLGIEIDGNDVSREKPPGCDSFESDPVELRRYLLDAVRKADDVVLERIEDTVFGLKESPPYRVLHDGRPIAVMSGRFRNDLYRFLRGAGREPRWPARIARVRIDTVETVVGSGADTAAAGLGSHGVWLVPRLAGLGMFMYGGSTQDEDL</sequence>
<keyword evidence="3 5" id="KW-0347">Helicase</keyword>
<accession>A0A3R9KQ39</accession>
<dbReference type="Pfam" id="PF13538">
    <property type="entry name" value="UvrD_C_2"/>
    <property type="match status" value="1"/>
</dbReference>
<comment type="caution">
    <text evidence="7">The sequence shown here is derived from an EMBL/GenBank/DDBJ whole genome shotgun (WGS) entry which is preliminary data.</text>
</comment>
<evidence type="ECO:0000256" key="3">
    <source>
        <dbReference type="ARBA" id="ARBA00022806"/>
    </source>
</evidence>
<dbReference type="AlphaFoldDB" id="A0A3R9KQ39"/>
<dbReference type="GO" id="GO:0003677">
    <property type="term" value="F:DNA binding"/>
    <property type="evidence" value="ECO:0007669"/>
    <property type="project" value="InterPro"/>
</dbReference>
<evidence type="ECO:0000256" key="4">
    <source>
        <dbReference type="ARBA" id="ARBA00022840"/>
    </source>
</evidence>
<keyword evidence="2 5" id="KW-0378">Hydrolase</keyword>
<reference evidence="7 8" key="1">
    <citation type="submission" date="2018-12" db="EMBL/GenBank/DDBJ databases">
        <title>Amycolatopsis eburnea sp. nov. actinomycete associate with arbuscular mycorrhiza fungal spore.</title>
        <authorList>
            <person name="Lumyong S."/>
            <person name="Chaiya L."/>
        </authorList>
    </citation>
    <scope>NUCLEOTIDE SEQUENCE [LARGE SCALE GENOMIC DNA]</scope>
    <source>
        <strain evidence="7 8">GLM-1</strain>
    </source>
</reference>
<feature type="binding site" evidence="5">
    <location>
        <begin position="31"/>
        <end position="38"/>
    </location>
    <ligand>
        <name>ATP</name>
        <dbReference type="ChEBI" id="CHEBI:30616"/>
    </ligand>
</feature>
<dbReference type="OrthoDB" id="3196525at2"/>
<dbReference type="Pfam" id="PF00580">
    <property type="entry name" value="UvrD-helicase"/>
    <property type="match status" value="2"/>
</dbReference>
<dbReference type="PANTHER" id="PTHR11070">
    <property type="entry name" value="UVRD / RECB / PCRA DNA HELICASE FAMILY MEMBER"/>
    <property type="match status" value="1"/>
</dbReference>
<evidence type="ECO:0000313" key="7">
    <source>
        <dbReference type="EMBL" id="RSD22180.1"/>
    </source>
</evidence>
<dbReference type="SUPFAM" id="SSF52540">
    <property type="entry name" value="P-loop containing nucleoside triphosphate hydrolases"/>
    <property type="match status" value="1"/>
</dbReference>
<dbReference type="Proteomes" id="UP000267081">
    <property type="component" value="Unassembled WGS sequence"/>
</dbReference>
<dbReference type="EMBL" id="RSEC01000032">
    <property type="protein sequence ID" value="RSD22180.1"/>
    <property type="molecule type" value="Genomic_DNA"/>
</dbReference>
<keyword evidence="4 5" id="KW-0067">ATP-binding</keyword>
<name>A0A3R9KQ39_9PSEU</name>
<dbReference type="PROSITE" id="PS51198">
    <property type="entry name" value="UVRD_HELICASE_ATP_BIND"/>
    <property type="match status" value="1"/>
</dbReference>
<feature type="domain" description="UvrD-like helicase ATP-binding" evidence="6">
    <location>
        <begin position="10"/>
        <end position="282"/>
    </location>
</feature>
<dbReference type="GO" id="GO:0043138">
    <property type="term" value="F:3'-5' DNA helicase activity"/>
    <property type="evidence" value="ECO:0007669"/>
    <property type="project" value="UniProtKB-EC"/>
</dbReference>
<keyword evidence="8" id="KW-1185">Reference proteome</keyword>
<dbReference type="InterPro" id="IPR027785">
    <property type="entry name" value="UvrD-like_helicase_C"/>
</dbReference>
<gene>
    <name evidence="7" type="ORF">EIY87_10295</name>
</gene>
<evidence type="ECO:0000256" key="1">
    <source>
        <dbReference type="ARBA" id="ARBA00022741"/>
    </source>
</evidence>
<dbReference type="InterPro" id="IPR014016">
    <property type="entry name" value="UvrD-like_ATP-bd"/>
</dbReference>
<dbReference type="GO" id="GO:0016887">
    <property type="term" value="F:ATP hydrolysis activity"/>
    <property type="evidence" value="ECO:0007669"/>
    <property type="project" value="RHEA"/>
</dbReference>
<protein>
    <submittedName>
        <fullName evidence="7">ATP-dependent helicase</fullName>
    </submittedName>
</protein>
<proteinExistence type="predicted"/>